<dbReference type="RefSeq" id="WP_230004363.1">
    <property type="nucleotide sequence ID" value="NZ_CP087134.1"/>
</dbReference>
<evidence type="ECO:0000256" key="1">
    <source>
        <dbReference type="ARBA" id="ARBA00022649"/>
    </source>
</evidence>
<gene>
    <name evidence="2" type="ORF">SGQ83_16250</name>
</gene>
<protein>
    <submittedName>
        <fullName evidence="2">Type II toxin-antitoxin system RelE/ParE family toxin</fullName>
    </submittedName>
</protein>
<dbReference type="InterPro" id="IPR007712">
    <property type="entry name" value="RelE/ParE_toxin"/>
</dbReference>
<dbReference type="Pfam" id="PF05016">
    <property type="entry name" value="ParE_toxin"/>
    <property type="match status" value="1"/>
</dbReference>
<dbReference type="Gene3D" id="3.30.2310.20">
    <property type="entry name" value="RelE-like"/>
    <property type="match status" value="1"/>
</dbReference>
<keyword evidence="1" id="KW-1277">Toxin-antitoxin system</keyword>
<comment type="caution">
    <text evidence="2">The sequence shown here is derived from an EMBL/GenBank/DDBJ whole genome shotgun (WGS) entry which is preliminary data.</text>
</comment>
<reference evidence="2 3" key="1">
    <citation type="submission" date="2023-11" db="EMBL/GenBank/DDBJ databases">
        <title>Unpublished Manusciprt.</title>
        <authorList>
            <person name="Saticioglu I.B."/>
            <person name="Ay H."/>
            <person name="Ajmi N."/>
            <person name="Altun S."/>
            <person name="Duman M."/>
        </authorList>
    </citation>
    <scope>NUCLEOTIDE SEQUENCE [LARGE SCALE GENOMIC DNA]</scope>
    <source>
        <strain evidence="2 3">Fl-318</strain>
    </source>
</reference>
<evidence type="ECO:0000313" key="2">
    <source>
        <dbReference type="EMBL" id="MDX6190912.1"/>
    </source>
</evidence>
<evidence type="ECO:0000313" key="3">
    <source>
        <dbReference type="Proteomes" id="UP001273350"/>
    </source>
</evidence>
<sequence>MRQIVISDFAKTKIKDILEHIENKWSESVRQKFAQKLYYCLKVIRENPEAFPKSESNKKTHKCVITKQTTIYYKFNIKRVEIIAVFDTRQDPNKIKKDIK</sequence>
<dbReference type="Proteomes" id="UP001273350">
    <property type="component" value="Unassembled WGS sequence"/>
</dbReference>
<dbReference type="InterPro" id="IPR035093">
    <property type="entry name" value="RelE/ParE_toxin_dom_sf"/>
</dbReference>
<keyword evidence="3" id="KW-1185">Reference proteome</keyword>
<organism evidence="2 3">
    <name type="scientific">Flavobacterium cupriresistens</name>
    <dbReference type="NCBI Taxonomy" id="2893885"/>
    <lineage>
        <taxon>Bacteria</taxon>
        <taxon>Pseudomonadati</taxon>
        <taxon>Bacteroidota</taxon>
        <taxon>Flavobacteriia</taxon>
        <taxon>Flavobacteriales</taxon>
        <taxon>Flavobacteriaceae</taxon>
        <taxon>Flavobacterium</taxon>
    </lineage>
</organism>
<name>A0ABU4REA9_9FLAO</name>
<dbReference type="EMBL" id="JAWXVI010000008">
    <property type="protein sequence ID" value="MDX6190912.1"/>
    <property type="molecule type" value="Genomic_DNA"/>
</dbReference>
<proteinExistence type="predicted"/>
<accession>A0ABU4REA9</accession>